<comment type="caution">
    <text evidence="2">The sequence shown here is derived from an EMBL/GenBank/DDBJ whole genome shotgun (WGS) entry which is preliminary data.</text>
</comment>
<evidence type="ECO:0000313" key="3">
    <source>
        <dbReference type="Proteomes" id="UP000178659"/>
    </source>
</evidence>
<keyword evidence="1" id="KW-0732">Signal</keyword>
<dbReference type="EMBL" id="MHCC01000013">
    <property type="protein sequence ID" value="OGY13559.1"/>
    <property type="molecule type" value="Genomic_DNA"/>
</dbReference>
<evidence type="ECO:0000313" key="2">
    <source>
        <dbReference type="EMBL" id="OGY13559.1"/>
    </source>
</evidence>
<reference evidence="2 3" key="1">
    <citation type="journal article" date="2016" name="Nat. Commun.">
        <title>Thousands of microbial genomes shed light on interconnected biogeochemical processes in an aquifer system.</title>
        <authorList>
            <person name="Anantharaman K."/>
            <person name="Brown C.T."/>
            <person name="Hug L.A."/>
            <person name="Sharon I."/>
            <person name="Castelle C.J."/>
            <person name="Probst A.J."/>
            <person name="Thomas B.C."/>
            <person name="Singh A."/>
            <person name="Wilkins M.J."/>
            <person name="Karaoz U."/>
            <person name="Brodie E.L."/>
            <person name="Williams K.H."/>
            <person name="Hubbard S.S."/>
            <person name="Banfield J.F."/>
        </authorList>
    </citation>
    <scope>NUCLEOTIDE SEQUENCE [LARGE SCALE GENOMIC DNA]</scope>
</reference>
<dbReference type="Proteomes" id="UP000178659">
    <property type="component" value="Unassembled WGS sequence"/>
</dbReference>
<gene>
    <name evidence="2" type="ORF">A3A77_04190</name>
</gene>
<sequence>MANGKKGVSTGVAAAAGALFGAATSAAAIFLSDKKNRQKVERKIEGIAAEGKKAVKKTKKVVRAIEGKSHK</sequence>
<evidence type="ECO:0000256" key="1">
    <source>
        <dbReference type="SAM" id="SignalP"/>
    </source>
</evidence>
<evidence type="ECO:0008006" key="4">
    <source>
        <dbReference type="Google" id="ProtNLM"/>
    </source>
</evidence>
<dbReference type="AlphaFoldDB" id="A0A1G1VDW6"/>
<organism evidence="2 3">
    <name type="scientific">Candidatus Blackburnbacteria bacterium RIFCSPLOWO2_01_FULL_40_20</name>
    <dbReference type="NCBI Taxonomy" id="1797519"/>
    <lineage>
        <taxon>Bacteria</taxon>
        <taxon>Candidatus Blackburniibacteriota</taxon>
    </lineage>
</organism>
<proteinExistence type="predicted"/>
<accession>A0A1G1VDW6</accession>
<feature type="signal peptide" evidence="1">
    <location>
        <begin position="1"/>
        <end position="27"/>
    </location>
</feature>
<name>A0A1G1VDW6_9BACT</name>
<protein>
    <recommendedName>
        <fullName evidence="4">YtxH domain-containing protein</fullName>
    </recommendedName>
</protein>
<feature type="chain" id="PRO_5009581006" description="YtxH domain-containing protein" evidence="1">
    <location>
        <begin position="28"/>
        <end position="71"/>
    </location>
</feature>